<dbReference type="PANTHER" id="PTHR21231:SF7">
    <property type="entry name" value="GPN-LOOP GTPASE 3"/>
    <property type="match status" value="1"/>
</dbReference>
<reference evidence="5" key="1">
    <citation type="submission" date="2021-06" db="EMBL/GenBank/DDBJ databases">
        <authorList>
            <person name="Hodson N. C."/>
            <person name="Mongue J. A."/>
            <person name="Jaron S. K."/>
        </authorList>
    </citation>
    <scope>NUCLEOTIDE SEQUENCE</scope>
</reference>
<comment type="caution">
    <text evidence="5">The sequence shown here is derived from an EMBL/GenBank/DDBJ whole genome shotgun (WGS) entry which is preliminary data.</text>
</comment>
<dbReference type="GO" id="GO:0005525">
    <property type="term" value="F:GTP binding"/>
    <property type="evidence" value="ECO:0007669"/>
    <property type="project" value="UniProtKB-KW"/>
</dbReference>
<dbReference type="AlphaFoldDB" id="A0A8J2PT00"/>
<evidence type="ECO:0000256" key="2">
    <source>
        <dbReference type="ARBA" id="ARBA00022801"/>
    </source>
</evidence>
<keyword evidence="6" id="KW-1185">Reference proteome</keyword>
<dbReference type="InterPro" id="IPR004130">
    <property type="entry name" value="Gpn"/>
</dbReference>
<dbReference type="PANTHER" id="PTHR21231">
    <property type="entry name" value="XPA-BINDING PROTEIN 1-RELATED"/>
    <property type="match status" value="1"/>
</dbReference>
<dbReference type="Proteomes" id="UP000708208">
    <property type="component" value="Unassembled WGS sequence"/>
</dbReference>
<dbReference type="Pfam" id="PF03029">
    <property type="entry name" value="ATP_bind_1"/>
    <property type="match status" value="1"/>
</dbReference>
<comment type="function">
    <text evidence="4">Small GTPase required for proper nuclear import of RNA polymerase II and III (RNAPII and RNAPIII). May act at an RNAP assembly step prior to nuclear import.</text>
</comment>
<proteinExistence type="inferred from homology"/>
<dbReference type="EMBL" id="CAJVCH010570753">
    <property type="protein sequence ID" value="CAG7835755.1"/>
    <property type="molecule type" value="Genomic_DNA"/>
</dbReference>
<dbReference type="GO" id="GO:0003924">
    <property type="term" value="F:GTPase activity"/>
    <property type="evidence" value="ECO:0007669"/>
    <property type="project" value="TreeGrafter"/>
</dbReference>
<evidence type="ECO:0000313" key="6">
    <source>
        <dbReference type="Proteomes" id="UP000708208"/>
    </source>
</evidence>
<evidence type="ECO:0000256" key="4">
    <source>
        <dbReference type="RuleBase" id="RU365059"/>
    </source>
</evidence>
<gene>
    <name evidence="5" type="ORF">AFUS01_LOCUS45085</name>
</gene>
<keyword evidence="2 4" id="KW-0378">Hydrolase</keyword>
<evidence type="ECO:0000256" key="1">
    <source>
        <dbReference type="ARBA" id="ARBA00022741"/>
    </source>
</evidence>
<name>A0A8J2PT00_9HEXA</name>
<keyword evidence="1 4" id="KW-0547">Nucleotide-binding</keyword>
<sequence>MRFAQLVVGPAGTGKSTYCSFMEKHSQIAGAGRVCRVVNLDPAAEHFDYEPLADIRDLISVDDVLEAEDLHLGPNGALVYCWK</sequence>
<dbReference type="OrthoDB" id="5839at2759"/>
<accession>A0A8J2PT00</accession>
<comment type="subunit">
    <text evidence="4">Binds to RNA polymerase II (RNAPII).</text>
</comment>
<protein>
    <recommendedName>
        <fullName evidence="4">GPN-loop GTPase 3</fullName>
    </recommendedName>
</protein>
<comment type="similarity">
    <text evidence="4">Belongs to the GPN-loop GTPase family.</text>
</comment>
<keyword evidence="3 4" id="KW-0342">GTP-binding</keyword>
<organism evidence="5 6">
    <name type="scientific">Allacma fusca</name>
    <dbReference type="NCBI Taxonomy" id="39272"/>
    <lineage>
        <taxon>Eukaryota</taxon>
        <taxon>Metazoa</taxon>
        <taxon>Ecdysozoa</taxon>
        <taxon>Arthropoda</taxon>
        <taxon>Hexapoda</taxon>
        <taxon>Collembola</taxon>
        <taxon>Symphypleona</taxon>
        <taxon>Sminthuridae</taxon>
        <taxon>Allacma</taxon>
    </lineage>
</organism>
<evidence type="ECO:0000313" key="5">
    <source>
        <dbReference type="EMBL" id="CAG7835755.1"/>
    </source>
</evidence>
<evidence type="ECO:0000256" key="3">
    <source>
        <dbReference type="ARBA" id="ARBA00023134"/>
    </source>
</evidence>